<name>A0A1C3H1M1_9GAMM</name>
<accession>A0A1C3H1M1</accession>
<evidence type="ECO:0000313" key="2">
    <source>
        <dbReference type="Proteomes" id="UP000190837"/>
    </source>
</evidence>
<sequence length="156" mass="17264">MKLAQALIERADLQRKLAQLGARLQQNAQYQEGEAPAEDPQDLLTDYRRSAAALTRLIVAINRANHNVTLADGTTMLAALAERDRLKAEHAMLGKVADAAMADQSRYSRSEIRTLAAVDIRALRVEADNVAKRCRELDIQIQQANWGNDIAEEEAS</sequence>
<dbReference type="Gene3D" id="6.10.320.10">
    <property type="match status" value="1"/>
</dbReference>
<dbReference type="InterPro" id="IPR047741">
    <property type="entry name" value="DIP1984-like"/>
</dbReference>
<dbReference type="AlphaFoldDB" id="A0A1C3H1M1"/>
<organism evidence="1 2">
    <name type="scientific">Cardiobacterium hominis</name>
    <dbReference type="NCBI Taxonomy" id="2718"/>
    <lineage>
        <taxon>Bacteria</taxon>
        <taxon>Pseudomonadati</taxon>
        <taxon>Pseudomonadota</taxon>
        <taxon>Gammaproteobacteria</taxon>
        <taxon>Cardiobacteriales</taxon>
        <taxon>Cardiobacteriaceae</taxon>
        <taxon>Cardiobacterium</taxon>
    </lineage>
</organism>
<dbReference type="NCBIfam" id="NF038048">
    <property type="entry name" value="DIP1984_fam"/>
    <property type="match status" value="1"/>
</dbReference>
<reference evidence="2" key="1">
    <citation type="submission" date="2016-04" db="EMBL/GenBank/DDBJ databases">
        <authorList>
            <person name="Tagini F."/>
        </authorList>
    </citation>
    <scope>NUCLEOTIDE SEQUENCE [LARGE SCALE GENOMIC DNA]</scope>
    <source>
        <strain evidence="2">CHUV0807</strain>
    </source>
</reference>
<dbReference type="Proteomes" id="UP000190837">
    <property type="component" value="Unassembled WGS sequence"/>
</dbReference>
<dbReference type="Pfam" id="PF20935">
    <property type="entry name" value="DUF6847"/>
    <property type="match status" value="1"/>
</dbReference>
<gene>
    <name evidence="1" type="ORF">CHUV0807_0048</name>
</gene>
<dbReference type="RefSeq" id="WP_079538666.1">
    <property type="nucleotide sequence ID" value="NZ_CP171111.1"/>
</dbReference>
<dbReference type="CDD" id="cd12208">
    <property type="entry name" value="DIP1984-like"/>
    <property type="match status" value="1"/>
</dbReference>
<protein>
    <submittedName>
        <fullName evidence="1">Conserved protein</fullName>
    </submittedName>
</protein>
<evidence type="ECO:0000313" key="1">
    <source>
        <dbReference type="EMBL" id="SAM56936.1"/>
    </source>
</evidence>
<proteinExistence type="predicted"/>
<dbReference type="EMBL" id="FKLO01000004">
    <property type="protein sequence ID" value="SAM56936.1"/>
    <property type="molecule type" value="Genomic_DNA"/>
</dbReference>